<evidence type="ECO:0000313" key="1">
    <source>
        <dbReference type="EMBL" id="KAE8357026.1"/>
    </source>
</evidence>
<gene>
    <name evidence="1" type="ORF">BDV28DRAFT_144690</name>
</gene>
<accession>A0A5N6ZJ90</accession>
<name>A0A5N6ZJ90_9EURO</name>
<organism evidence="1 2">
    <name type="scientific">Aspergillus coremiiformis</name>
    <dbReference type="NCBI Taxonomy" id="138285"/>
    <lineage>
        <taxon>Eukaryota</taxon>
        <taxon>Fungi</taxon>
        <taxon>Dikarya</taxon>
        <taxon>Ascomycota</taxon>
        <taxon>Pezizomycotina</taxon>
        <taxon>Eurotiomycetes</taxon>
        <taxon>Eurotiomycetidae</taxon>
        <taxon>Eurotiales</taxon>
        <taxon>Aspergillaceae</taxon>
        <taxon>Aspergillus</taxon>
        <taxon>Aspergillus subgen. Circumdati</taxon>
    </lineage>
</organism>
<protein>
    <submittedName>
        <fullName evidence="1">Uncharacterized protein</fullName>
    </submittedName>
</protein>
<proteinExistence type="predicted"/>
<dbReference type="OrthoDB" id="4177740at2759"/>
<sequence>MDIQEPEEHLDLRMTLGFIRNDLRAMSDVDLLDTKALEACKIKVKGLQLSGKESLPQFFAPCPVDIPGPTDDYVDNHYDPDGDARVSDRAWSLYLYFQSYLQRMVVDLPPGHDHWCTIAIGDYRFKELRQLDRSIFGPYWIIRVQEYTRPHIKCIMFNNVEAADGELLRGEVLTILNLMLRQLKLYALVDNMIVPVLIFSLNGQRPRIIEAYFNGRDLVVKCTKPYDFTAMDSATLKIFAQWFVGEPKGVTSEFDSGE</sequence>
<dbReference type="Proteomes" id="UP000327118">
    <property type="component" value="Unassembled WGS sequence"/>
</dbReference>
<dbReference type="AlphaFoldDB" id="A0A5N6ZJ90"/>
<keyword evidence="2" id="KW-1185">Reference proteome</keyword>
<dbReference type="EMBL" id="ML739033">
    <property type="protein sequence ID" value="KAE8357026.1"/>
    <property type="molecule type" value="Genomic_DNA"/>
</dbReference>
<reference evidence="2" key="1">
    <citation type="submission" date="2019-04" db="EMBL/GenBank/DDBJ databases">
        <title>Friends and foes A comparative genomics studyof 23 Aspergillus species from section Flavi.</title>
        <authorList>
            <consortium name="DOE Joint Genome Institute"/>
            <person name="Kjaerbolling I."/>
            <person name="Vesth T."/>
            <person name="Frisvad J.C."/>
            <person name="Nybo J.L."/>
            <person name="Theobald S."/>
            <person name="Kildgaard S."/>
            <person name="Isbrandt T."/>
            <person name="Kuo A."/>
            <person name="Sato A."/>
            <person name="Lyhne E.K."/>
            <person name="Kogle M.E."/>
            <person name="Wiebenga A."/>
            <person name="Kun R.S."/>
            <person name="Lubbers R.J."/>
            <person name="Makela M.R."/>
            <person name="Barry K."/>
            <person name="Chovatia M."/>
            <person name="Clum A."/>
            <person name="Daum C."/>
            <person name="Haridas S."/>
            <person name="He G."/>
            <person name="LaButti K."/>
            <person name="Lipzen A."/>
            <person name="Mondo S."/>
            <person name="Riley R."/>
            <person name="Salamov A."/>
            <person name="Simmons B.A."/>
            <person name="Magnuson J.K."/>
            <person name="Henrissat B."/>
            <person name="Mortensen U.H."/>
            <person name="Larsen T.O."/>
            <person name="Devries R.P."/>
            <person name="Grigoriev I.V."/>
            <person name="Machida M."/>
            <person name="Baker S.E."/>
            <person name="Andersen M.R."/>
        </authorList>
    </citation>
    <scope>NUCLEOTIDE SEQUENCE [LARGE SCALE GENOMIC DNA]</scope>
    <source>
        <strain evidence="2">CBS 553.77</strain>
    </source>
</reference>
<evidence type="ECO:0000313" key="2">
    <source>
        <dbReference type="Proteomes" id="UP000327118"/>
    </source>
</evidence>